<accession>A0A2N7PLI1</accession>
<dbReference type="Gene3D" id="3.90.1310.10">
    <property type="entry name" value="Penicillin-binding protein 2a (Domain 2)"/>
    <property type="match status" value="1"/>
</dbReference>
<evidence type="ECO:0000313" key="1">
    <source>
        <dbReference type="EMBL" id="PMP64574.1"/>
    </source>
</evidence>
<comment type="caution">
    <text evidence="1">The sequence shown here is derived from an EMBL/GenBank/DDBJ whole genome shotgun (WGS) entry which is preliminary data.</text>
</comment>
<protein>
    <submittedName>
        <fullName evidence="1">Uncharacterized protein</fullName>
    </submittedName>
</protein>
<dbReference type="SUPFAM" id="SSF56519">
    <property type="entry name" value="Penicillin binding protein dimerisation domain"/>
    <property type="match status" value="1"/>
</dbReference>
<dbReference type="InterPro" id="IPR036138">
    <property type="entry name" value="PBP_dimer_sf"/>
</dbReference>
<dbReference type="Proteomes" id="UP000235731">
    <property type="component" value="Unassembled WGS sequence"/>
</dbReference>
<sequence length="334" mass="38316">MRSCPNFCSILALFILGLTMFFGLSSGKGFNSFSEELNVRRGYLLDREGEPLIINKENFKAYLLLKGKSLIGTDWPKEIKPYIKNPLDLPEKGLYLLSENLTLDEVKNLKKVENVIIKGELERQPLFEGLRPLIGEVAEGEGISGLEKIFDPYLKRGESILTSLDIKILKRVYYMNKNYEKFSIRGLAVFKLSTGELLAYYSQGGRNWLEKRIALSTRDFQSKVDKVTWELGSLAIKEDRATMEITPLHIIKALMTEACGKPLDPTILPKKGEACIPSEKEMDALYLLKDLEEWFYFTRKGDILYAFYGNFSLNEKEYTPETLKNNLKYLVRNL</sequence>
<dbReference type="GO" id="GO:0008658">
    <property type="term" value="F:penicillin binding"/>
    <property type="evidence" value="ECO:0007669"/>
    <property type="project" value="InterPro"/>
</dbReference>
<organism evidence="1 2">
    <name type="scientific">Caldimicrobium thiodismutans</name>
    <dbReference type="NCBI Taxonomy" id="1653476"/>
    <lineage>
        <taxon>Bacteria</taxon>
        <taxon>Pseudomonadati</taxon>
        <taxon>Thermodesulfobacteriota</taxon>
        <taxon>Thermodesulfobacteria</taxon>
        <taxon>Thermodesulfobacteriales</taxon>
        <taxon>Thermodesulfobacteriaceae</taxon>
        <taxon>Caldimicrobium</taxon>
    </lineage>
</organism>
<evidence type="ECO:0000313" key="2">
    <source>
        <dbReference type="Proteomes" id="UP000235731"/>
    </source>
</evidence>
<dbReference type="AlphaFoldDB" id="A0A2N7PLI1"/>
<reference evidence="1 2" key="1">
    <citation type="submission" date="2018-01" db="EMBL/GenBank/DDBJ databases">
        <title>Metagenomic assembled genomes from two thermal pools in the Uzon Caldera, Kamchatka, Russia.</title>
        <authorList>
            <person name="Wilkins L."/>
            <person name="Ettinger C."/>
        </authorList>
    </citation>
    <scope>NUCLEOTIDE SEQUENCE [LARGE SCALE GENOMIC DNA]</scope>
    <source>
        <strain evidence="1">ZAV-15</strain>
    </source>
</reference>
<name>A0A2N7PLI1_9BACT</name>
<dbReference type="EMBL" id="PNIE01000004">
    <property type="protein sequence ID" value="PMP64574.1"/>
    <property type="molecule type" value="Genomic_DNA"/>
</dbReference>
<proteinExistence type="predicted"/>
<gene>
    <name evidence="1" type="ORF">C0197_00145</name>
</gene>